<name>A0ABM9I7S2_9GAMM</name>
<dbReference type="Proteomes" id="UP001162030">
    <property type="component" value="Chromosome"/>
</dbReference>
<proteinExistence type="predicted"/>
<evidence type="ECO:0000313" key="2">
    <source>
        <dbReference type="EMBL" id="CAI8945776.1"/>
    </source>
</evidence>
<sequence>MRIIRLIYDSSGLRRVISRQAGCFPDLDVRRAQGESEAAFRRRAGLSGSGSEQN</sequence>
<dbReference type="EMBL" id="OX458333">
    <property type="protein sequence ID" value="CAI8945776.1"/>
    <property type="molecule type" value="Genomic_DNA"/>
</dbReference>
<reference evidence="2 3" key="1">
    <citation type="submission" date="2023-03" db="EMBL/GenBank/DDBJ databases">
        <authorList>
            <person name="Pearce D."/>
        </authorList>
    </citation>
    <scope>NUCLEOTIDE SEQUENCE [LARGE SCALE GENOMIC DNA]</scope>
    <source>
        <strain evidence="2">Msz</strain>
    </source>
</reference>
<gene>
    <name evidence="2" type="ORF">MSZNOR_4339</name>
</gene>
<keyword evidence="3" id="KW-1185">Reference proteome</keyword>
<organism evidence="2 3">
    <name type="scientific">Methylocaldum szegediense</name>
    <dbReference type="NCBI Taxonomy" id="73780"/>
    <lineage>
        <taxon>Bacteria</taxon>
        <taxon>Pseudomonadati</taxon>
        <taxon>Pseudomonadota</taxon>
        <taxon>Gammaproteobacteria</taxon>
        <taxon>Methylococcales</taxon>
        <taxon>Methylococcaceae</taxon>
        <taxon>Methylocaldum</taxon>
    </lineage>
</organism>
<accession>A0ABM9I7S2</accession>
<feature type="region of interest" description="Disordered" evidence="1">
    <location>
        <begin position="35"/>
        <end position="54"/>
    </location>
</feature>
<protein>
    <submittedName>
        <fullName evidence="2">Uncharacterized protein</fullName>
    </submittedName>
</protein>
<evidence type="ECO:0000313" key="3">
    <source>
        <dbReference type="Proteomes" id="UP001162030"/>
    </source>
</evidence>
<evidence type="ECO:0000256" key="1">
    <source>
        <dbReference type="SAM" id="MobiDB-lite"/>
    </source>
</evidence>